<dbReference type="GO" id="GO:0016881">
    <property type="term" value="F:acid-amino acid ligase activity"/>
    <property type="evidence" value="ECO:0007669"/>
    <property type="project" value="UniProtKB-ARBA"/>
</dbReference>
<evidence type="ECO:0000313" key="5">
    <source>
        <dbReference type="Proteomes" id="UP001166304"/>
    </source>
</evidence>
<evidence type="ECO:0000256" key="1">
    <source>
        <dbReference type="SAM" id="MobiDB-lite"/>
    </source>
</evidence>
<dbReference type="Gene3D" id="1.10.510.40">
    <property type="match status" value="1"/>
</dbReference>
<name>A0AA41G3S0_9EURY</name>
<feature type="domain" description="Aerobactin siderophore biosynthesis IucA/IucC-like C-terminal" evidence="3">
    <location>
        <begin position="446"/>
        <end position="606"/>
    </location>
</feature>
<feature type="compositionally biased region" description="Polar residues" evidence="1">
    <location>
        <begin position="605"/>
        <end position="620"/>
    </location>
</feature>
<accession>A0AA41G3S0</accession>
<feature type="domain" description="Aerobactin siderophore biosynthesis IucA/IucC N-terminal" evidence="2">
    <location>
        <begin position="165"/>
        <end position="413"/>
    </location>
</feature>
<dbReference type="PANTHER" id="PTHR34384:SF5">
    <property type="entry name" value="L-2,3-DIAMINOPROPANOATE--CITRATE LIGASE"/>
    <property type="match status" value="1"/>
</dbReference>
<dbReference type="InterPro" id="IPR037455">
    <property type="entry name" value="LucA/IucC-like"/>
</dbReference>
<protein>
    <submittedName>
        <fullName evidence="4">IucA/IucC family siderophore biosynthesis protein</fullName>
    </submittedName>
</protein>
<dbReference type="EMBL" id="JAHQXE010000004">
    <property type="protein sequence ID" value="MBV0902928.1"/>
    <property type="molecule type" value="Genomic_DNA"/>
</dbReference>
<dbReference type="Proteomes" id="UP001166304">
    <property type="component" value="Unassembled WGS sequence"/>
</dbReference>
<dbReference type="PANTHER" id="PTHR34384">
    <property type="entry name" value="L-2,3-DIAMINOPROPANOATE--CITRATE LIGASE"/>
    <property type="match status" value="1"/>
</dbReference>
<evidence type="ECO:0000259" key="2">
    <source>
        <dbReference type="Pfam" id="PF04183"/>
    </source>
</evidence>
<comment type="caution">
    <text evidence="4">The sequence shown here is derived from an EMBL/GenBank/DDBJ whole genome shotgun (WGS) entry which is preliminary data.</text>
</comment>
<dbReference type="Pfam" id="PF06276">
    <property type="entry name" value="FhuF"/>
    <property type="match status" value="1"/>
</dbReference>
<dbReference type="InterPro" id="IPR022770">
    <property type="entry name" value="IucA/IucC-like_C"/>
</dbReference>
<proteinExistence type="predicted"/>
<sequence>MLGGLARDAPAGIPEPVTVSIDEATTAAGDTVPGADDVATLIERVPDPGPAEQLLVVRFPTVSASVVAPVVTSGPYGRFRFGGWAVVCRPDEVKPVGSPETVVGLLEREEAFPTADDADRFRSEVGESVANLALAHLGRQTLWNGLDQTPVPTADRPRRAADTGAFFDRLVTDGHPIHPGAKLRRNMSPTELLSFTPEFTDLISLRFVAVHSRRTLSVSAEERSITEWLYELFPGLASAVEQSLPAGRDRSNYIVLPVHPWQFRHVVPERYAEACRRGHVVPIVDYSRSATPLLSLRTVVPDPDETSLTAPPHLKLAIGVQTTNAVRTLSPSVVANGPPLGELIRRRCETESFDRFGVRTEPAAACYHPPDGPHSDGEGYDDARHLGALVRHHPATHSIVADCERAVTAASVLSCPPPGDQSVLAALLDTTAANMMTADRSETVRAFLEAYLDAVIPGPLTLLVKQGIALEAHLQNTAIVFDDGRPTGALCSDFGDVSLCIPRVGDLGFDLYPESEICTADPQPAREKLWYSLFQNHLGELIGRLVATEPVDADDCWSLVRGRCERVFDRLAADRSVPDVRVSADRESLFAPRLVHKPLTAMRMTGSNGEQPYTTVSNPLSEIPSKRTSSR</sequence>
<dbReference type="GO" id="GO:0019290">
    <property type="term" value="P:siderophore biosynthetic process"/>
    <property type="evidence" value="ECO:0007669"/>
    <property type="project" value="InterPro"/>
</dbReference>
<keyword evidence="5" id="KW-1185">Reference proteome</keyword>
<dbReference type="Pfam" id="PF04183">
    <property type="entry name" value="IucA_IucC"/>
    <property type="match status" value="1"/>
</dbReference>
<dbReference type="InterPro" id="IPR007310">
    <property type="entry name" value="Aerobactin_biosyn_IucA/IucC_N"/>
</dbReference>
<feature type="region of interest" description="Disordered" evidence="1">
    <location>
        <begin position="605"/>
        <end position="631"/>
    </location>
</feature>
<evidence type="ECO:0000259" key="3">
    <source>
        <dbReference type="Pfam" id="PF06276"/>
    </source>
</evidence>
<evidence type="ECO:0000313" key="4">
    <source>
        <dbReference type="EMBL" id="MBV0902928.1"/>
    </source>
</evidence>
<organism evidence="4 5">
    <name type="scientific">Haloarcula salina</name>
    <dbReference type="NCBI Taxonomy" id="1429914"/>
    <lineage>
        <taxon>Archaea</taxon>
        <taxon>Methanobacteriati</taxon>
        <taxon>Methanobacteriota</taxon>
        <taxon>Stenosarchaea group</taxon>
        <taxon>Halobacteria</taxon>
        <taxon>Halobacteriales</taxon>
        <taxon>Haloarculaceae</taxon>
        <taxon>Haloarcula</taxon>
    </lineage>
</organism>
<dbReference type="AlphaFoldDB" id="A0AA41G3S0"/>
<reference evidence="4" key="1">
    <citation type="submission" date="2021-06" db="EMBL/GenBank/DDBJ databases">
        <title>New haloarchaea isolates fom saline soil.</title>
        <authorList>
            <person name="Duran-Viseras A."/>
            <person name="Sanchez-Porro C.S."/>
            <person name="Ventosa A."/>
        </authorList>
    </citation>
    <scope>NUCLEOTIDE SEQUENCE</scope>
    <source>
        <strain evidence="4">JCM 18369</strain>
    </source>
</reference>
<gene>
    <name evidence="4" type="ORF">KTS37_14125</name>
</gene>